<keyword evidence="3" id="KW-0560">Oxidoreductase</keyword>
<dbReference type="Gene3D" id="3.20.20.100">
    <property type="entry name" value="NADP-dependent oxidoreductase domain"/>
    <property type="match status" value="1"/>
</dbReference>
<dbReference type="PANTHER" id="PTHR43827:SF3">
    <property type="entry name" value="NADP-DEPENDENT OXIDOREDUCTASE DOMAIN-CONTAINING PROTEIN"/>
    <property type="match status" value="1"/>
</dbReference>
<evidence type="ECO:0000256" key="3">
    <source>
        <dbReference type="ARBA" id="ARBA00023002"/>
    </source>
</evidence>
<proteinExistence type="inferred from homology"/>
<feature type="domain" description="NADP-dependent oxidoreductase" evidence="4">
    <location>
        <begin position="4"/>
        <end position="56"/>
    </location>
</feature>
<evidence type="ECO:0000313" key="6">
    <source>
        <dbReference type="Proteomes" id="UP000606499"/>
    </source>
</evidence>
<protein>
    <submittedName>
        <fullName evidence="5">Aldo/keto reductase</fullName>
    </submittedName>
</protein>
<dbReference type="InterPro" id="IPR023210">
    <property type="entry name" value="NADP_OxRdtase_dom"/>
</dbReference>
<evidence type="ECO:0000256" key="1">
    <source>
        <dbReference type="ARBA" id="ARBA00007905"/>
    </source>
</evidence>
<accession>A0A923LV73</accession>
<keyword evidence="2" id="KW-0521">NADP</keyword>
<sequence length="65" mass="7626">MYSLHGKPSAQAILRWSLQKGVVVIQDSSNPDHIRENTELFDFALTDEELVQIKVLDRNEKHDWY</sequence>
<reference evidence="5" key="1">
    <citation type="submission" date="2020-08" db="EMBL/GenBank/DDBJ databases">
        <title>Genome public.</title>
        <authorList>
            <person name="Liu C."/>
            <person name="Sun Q."/>
        </authorList>
    </citation>
    <scope>NUCLEOTIDE SEQUENCE</scope>
    <source>
        <strain evidence="5">NSJ-28</strain>
    </source>
</reference>
<evidence type="ECO:0000259" key="4">
    <source>
        <dbReference type="Pfam" id="PF00248"/>
    </source>
</evidence>
<comment type="similarity">
    <text evidence="1">Belongs to the aldo/keto reductase family.</text>
</comment>
<dbReference type="SUPFAM" id="SSF51430">
    <property type="entry name" value="NAD(P)-linked oxidoreductase"/>
    <property type="match status" value="1"/>
</dbReference>
<dbReference type="Pfam" id="PF00248">
    <property type="entry name" value="Aldo_ket_red"/>
    <property type="match status" value="1"/>
</dbReference>
<dbReference type="InterPro" id="IPR036812">
    <property type="entry name" value="NAD(P)_OxRdtase_dom_sf"/>
</dbReference>
<dbReference type="InterPro" id="IPR020471">
    <property type="entry name" value="AKR"/>
</dbReference>
<evidence type="ECO:0000313" key="5">
    <source>
        <dbReference type="EMBL" id="MBC5724552.1"/>
    </source>
</evidence>
<dbReference type="PANTHER" id="PTHR43827">
    <property type="entry name" value="2,5-DIKETO-D-GLUCONIC ACID REDUCTASE"/>
    <property type="match status" value="1"/>
</dbReference>
<dbReference type="Proteomes" id="UP000606499">
    <property type="component" value="Unassembled WGS sequence"/>
</dbReference>
<dbReference type="EMBL" id="JACOPL010000003">
    <property type="protein sequence ID" value="MBC5724552.1"/>
    <property type="molecule type" value="Genomic_DNA"/>
</dbReference>
<evidence type="ECO:0000256" key="2">
    <source>
        <dbReference type="ARBA" id="ARBA00022857"/>
    </source>
</evidence>
<comment type="caution">
    <text evidence="5">The sequence shown here is derived from an EMBL/GenBank/DDBJ whole genome shotgun (WGS) entry which is preliminary data.</text>
</comment>
<organism evidence="5 6">
    <name type="scientific">Agathobaculum faecis</name>
    <dbReference type="NCBI Taxonomy" id="2763013"/>
    <lineage>
        <taxon>Bacteria</taxon>
        <taxon>Bacillati</taxon>
        <taxon>Bacillota</taxon>
        <taxon>Clostridia</taxon>
        <taxon>Eubacteriales</taxon>
        <taxon>Butyricicoccaceae</taxon>
        <taxon>Agathobaculum</taxon>
    </lineage>
</organism>
<dbReference type="GO" id="GO:0016616">
    <property type="term" value="F:oxidoreductase activity, acting on the CH-OH group of donors, NAD or NADP as acceptor"/>
    <property type="evidence" value="ECO:0007669"/>
    <property type="project" value="UniProtKB-ARBA"/>
</dbReference>
<gene>
    <name evidence="5" type="ORF">H8S45_03595</name>
</gene>
<dbReference type="AlphaFoldDB" id="A0A923LV73"/>
<keyword evidence="6" id="KW-1185">Reference proteome</keyword>
<name>A0A923LV73_9FIRM</name>
<dbReference type="RefSeq" id="WP_147574508.1">
    <property type="nucleotide sequence ID" value="NZ_JACOPL010000003.1"/>
</dbReference>